<dbReference type="AlphaFoldDB" id="A0A0B0EDE8"/>
<evidence type="ECO:0000259" key="2">
    <source>
        <dbReference type="Pfam" id="PF10816"/>
    </source>
</evidence>
<dbReference type="EMBL" id="JRYO01000213">
    <property type="protein sequence ID" value="KHE91257.1"/>
    <property type="molecule type" value="Genomic_DNA"/>
</dbReference>
<sequence length="245" mass="27764">MDRFLTIRSLIIIFPCNAFLIAFYFLLFSSFAKETQQWVVPSNIFQHLIHFLRNSETGYIPVLLGTGAGFTILSWYLVSLFGSRLIQTDQIKRTTVTTPKVSKKEEKRSLSENLSSKNLQNASLQTLVVLQRKGRLIDFLQENLSEYDDAQIGAAVRSIHSGCKETLSKYIDLKPIFKDEEGKEVTVDEGFDSRAIQLTGNVKGNPPFKGILRHRGWRAVRVQMPQLTSQEEGNNILAPAEIEIL</sequence>
<evidence type="ECO:0000313" key="4">
    <source>
        <dbReference type="Proteomes" id="UP000030652"/>
    </source>
</evidence>
<comment type="caution">
    <text evidence="3">The sequence shown here is derived from an EMBL/GenBank/DDBJ whole genome shotgun (WGS) entry which is preliminary data.</text>
</comment>
<keyword evidence="1" id="KW-0472">Membrane</keyword>
<organism evidence="3 4">
    <name type="scientific">Candidatus Scalindua brodae</name>
    <dbReference type="NCBI Taxonomy" id="237368"/>
    <lineage>
        <taxon>Bacteria</taxon>
        <taxon>Pseudomonadati</taxon>
        <taxon>Planctomycetota</taxon>
        <taxon>Candidatus Brocadiia</taxon>
        <taxon>Candidatus Brocadiales</taxon>
        <taxon>Candidatus Scalinduaceae</taxon>
        <taxon>Candidatus Scalindua</taxon>
    </lineage>
</organism>
<proteinExistence type="predicted"/>
<feature type="transmembrane region" description="Helical" evidence="1">
    <location>
        <begin position="12"/>
        <end position="32"/>
    </location>
</feature>
<gene>
    <name evidence="3" type="ORF">SCABRO_02937</name>
</gene>
<accession>A0A0B0EDE8</accession>
<keyword evidence="1" id="KW-1133">Transmembrane helix</keyword>
<dbReference type="Proteomes" id="UP000030652">
    <property type="component" value="Unassembled WGS sequence"/>
</dbReference>
<evidence type="ECO:0000313" key="3">
    <source>
        <dbReference type="EMBL" id="KHE91257.1"/>
    </source>
</evidence>
<evidence type="ECO:0000256" key="1">
    <source>
        <dbReference type="SAM" id="Phobius"/>
    </source>
</evidence>
<feature type="domain" description="DUF2760" evidence="2">
    <location>
        <begin position="120"/>
        <end position="243"/>
    </location>
</feature>
<feature type="transmembrane region" description="Helical" evidence="1">
    <location>
        <begin position="58"/>
        <end position="78"/>
    </location>
</feature>
<name>A0A0B0EDE8_9BACT</name>
<dbReference type="InterPro" id="IPR021212">
    <property type="entry name" value="DUF2760"/>
</dbReference>
<dbReference type="Pfam" id="PF10816">
    <property type="entry name" value="DUF2760"/>
    <property type="match status" value="1"/>
</dbReference>
<reference evidence="3 4" key="1">
    <citation type="submission" date="2014-10" db="EMBL/GenBank/DDBJ databases">
        <title>Draft genome of anammox bacterium scalindua brodae, obtained using differential coverage binning of sequence data from two enrichment reactors.</title>
        <authorList>
            <person name="Speth D.R."/>
            <person name="Russ L."/>
            <person name="Kartal B."/>
            <person name="Op den Camp H.J."/>
            <person name="Dutilh B.E."/>
            <person name="Jetten M.S."/>
        </authorList>
    </citation>
    <scope>NUCLEOTIDE SEQUENCE [LARGE SCALE GENOMIC DNA]</scope>
    <source>
        <strain evidence="3">RU1</strain>
    </source>
</reference>
<protein>
    <recommendedName>
        <fullName evidence="2">DUF2760 domain-containing protein</fullName>
    </recommendedName>
</protein>
<dbReference type="eggNOG" id="ENOG5032SHU">
    <property type="taxonomic scope" value="Bacteria"/>
</dbReference>
<keyword evidence="1" id="KW-0812">Transmembrane</keyword>